<dbReference type="Proteomes" id="UP000494040">
    <property type="component" value="Unassembled WGS sequence"/>
</dbReference>
<dbReference type="GO" id="GO:0005615">
    <property type="term" value="C:extracellular space"/>
    <property type="evidence" value="ECO:0007669"/>
    <property type="project" value="TreeGrafter"/>
</dbReference>
<evidence type="ECO:0000256" key="1">
    <source>
        <dbReference type="SAM" id="Phobius"/>
    </source>
</evidence>
<dbReference type="OrthoDB" id="413313at2759"/>
<keyword evidence="1" id="KW-0472">Membrane</keyword>
<dbReference type="CDD" id="cd16021">
    <property type="entry name" value="ALP_like"/>
    <property type="match status" value="1"/>
</dbReference>
<dbReference type="EnsemblMetazoa" id="XM_014389926.2">
    <property type="protein sequence ID" value="XP_014245412.1"/>
    <property type="gene ID" value="LOC106664313"/>
</dbReference>
<protein>
    <submittedName>
        <fullName evidence="2">Uncharacterized protein</fullName>
    </submittedName>
</protein>
<evidence type="ECO:0000313" key="2">
    <source>
        <dbReference type="EnsemblMetazoa" id="XP_014245413.1"/>
    </source>
</evidence>
<name>A0A8I6RHT2_CIMLE</name>
<dbReference type="RefSeq" id="XP_014245411.1">
    <property type="nucleotide sequence ID" value="XM_014389925.2"/>
</dbReference>
<dbReference type="Pfam" id="PF02995">
    <property type="entry name" value="DUF229"/>
    <property type="match status" value="1"/>
</dbReference>
<evidence type="ECO:0000313" key="3">
    <source>
        <dbReference type="Proteomes" id="UP000494040"/>
    </source>
</evidence>
<feature type="transmembrane region" description="Helical" evidence="1">
    <location>
        <begin position="55"/>
        <end position="74"/>
    </location>
</feature>
<keyword evidence="1" id="KW-0812">Transmembrane</keyword>
<dbReference type="PANTHER" id="PTHR10974">
    <property type="entry name" value="FI08016P-RELATED"/>
    <property type="match status" value="1"/>
</dbReference>
<dbReference type="Gene3D" id="3.40.720.10">
    <property type="entry name" value="Alkaline Phosphatase, subunit A"/>
    <property type="match status" value="1"/>
</dbReference>
<accession>A0A8I6RHT2</accession>
<dbReference type="InterPro" id="IPR017850">
    <property type="entry name" value="Alkaline_phosphatase_core_sf"/>
</dbReference>
<reference evidence="2" key="1">
    <citation type="submission" date="2022-01" db="UniProtKB">
        <authorList>
            <consortium name="EnsemblMetazoa"/>
        </authorList>
    </citation>
    <scope>IDENTIFICATION</scope>
</reference>
<dbReference type="OMA" id="ISSHWCA"/>
<dbReference type="SUPFAM" id="SSF53649">
    <property type="entry name" value="Alkaline phosphatase-like"/>
    <property type="match status" value="1"/>
</dbReference>
<keyword evidence="1" id="KW-1133">Transmembrane helix</keyword>
<dbReference type="KEGG" id="clec:106664313"/>
<dbReference type="EnsemblMetazoa" id="XM_014389925.2">
    <property type="protein sequence ID" value="XP_014245411.1"/>
    <property type="gene ID" value="LOC106664313"/>
</dbReference>
<dbReference type="PANTHER" id="PTHR10974:SF9">
    <property type="entry name" value="DUF229 DOMAIN CONTAINING PROTEIN-RELATED"/>
    <property type="match status" value="1"/>
</dbReference>
<organism evidence="2 3">
    <name type="scientific">Cimex lectularius</name>
    <name type="common">Bed bug</name>
    <name type="synonym">Acanthia lectularia</name>
    <dbReference type="NCBI Taxonomy" id="79782"/>
    <lineage>
        <taxon>Eukaryota</taxon>
        <taxon>Metazoa</taxon>
        <taxon>Ecdysozoa</taxon>
        <taxon>Arthropoda</taxon>
        <taxon>Hexapoda</taxon>
        <taxon>Insecta</taxon>
        <taxon>Pterygota</taxon>
        <taxon>Neoptera</taxon>
        <taxon>Paraneoptera</taxon>
        <taxon>Hemiptera</taxon>
        <taxon>Heteroptera</taxon>
        <taxon>Panheteroptera</taxon>
        <taxon>Cimicomorpha</taxon>
        <taxon>Cimicidae</taxon>
        <taxon>Cimex</taxon>
    </lineage>
</organism>
<dbReference type="FunFam" id="3.40.720.10:FF:000017">
    <property type="entry name" value="Predicted protein"/>
    <property type="match status" value="1"/>
</dbReference>
<dbReference type="RefSeq" id="XP_014245412.1">
    <property type="nucleotide sequence ID" value="XM_014389926.2"/>
</dbReference>
<dbReference type="RefSeq" id="XP_014245413.1">
    <property type="nucleotide sequence ID" value="XM_014389927.2"/>
</dbReference>
<dbReference type="InterPro" id="IPR004245">
    <property type="entry name" value="DUF229"/>
</dbReference>
<sequence length="712" mass="81510">MCHNHQEGEKDLLLSDMSKPVLNGIANGTHHWDHSTNPIIKYGYKILHYLQSRPYSKIIVGFTLVAILIAFYLISDVTSFGYSDFIRQTIRDNSLKSSYFSYLNSNKNWTSRPEGYLVWNPSCRIRDTNPFDESIKHFYAKQKLPKCGYLPLLTSLKRVNSSSHVLILHNEHMNKYQKNHKVICCYSLITRTDMPNDTSSTTADNVYNIGKCITFKNNIIFSQEEEFVKVVCSYKNGGSSKEVYVNLHAFVGNITKVGPKLEHWSKPESPKDRLGVMIIGLDSISRLNLLRTMPKTAAYLEANDWFTLKGYNKMDDNTFPNLMAILTGYSVAQIRAECWPSPKTKLDNCPYIWKNFSSQNYITAYGEDEPTIGSFNYHKTGFVKSPTDFYLRPFMLAAEKGTKIKLLAGLNLCLGPVLSVDHVLNYLLDFARQFNNVPTFSLFWMNSVSHNDLNTPTAIDTKMVSFLEDLKSTGILNSTLVIYLSDHGMRFGKIRETYIGHLEERLPYIYFSFPEWYRKENPDKIENLQTNAYRLTSPYDVHMTLVEVLGETKNGSKACQKCQSLLEEIPWKRSCADAGITNHWCTCAEYKTLSTKTSLVKELADYVMKKINQITSKSAEDFLQNGTRCAKLVTKTIHSFRSKVFFHQDDKKEYVILLSAVPGNGIFEATVSHKKKKFKIVDTISRINSYSSQSTCINDSGLKKYCFCEKFK</sequence>
<dbReference type="AlphaFoldDB" id="A0A8I6RHT2"/>
<dbReference type="GeneID" id="106664313"/>
<proteinExistence type="predicted"/>
<keyword evidence="3" id="KW-1185">Reference proteome</keyword>
<dbReference type="EnsemblMetazoa" id="XM_014389927.2">
    <property type="protein sequence ID" value="XP_014245413.1"/>
    <property type="gene ID" value="LOC106664313"/>
</dbReference>